<dbReference type="PANTHER" id="PTHR38465">
    <property type="entry name" value="HTH-TYPE TRANSCRIPTIONAL REGULATOR MJ1563-RELATED"/>
    <property type="match status" value="1"/>
</dbReference>
<sequence>MQRTVCRGTGRRGALDSQSHPSDISVMTEATGKKKLPAAVERFILHWGDMGDEWGVNRSVSQIHGLLYLAEAPMTAEDIADTLGMARSNVSNSIKELLAWSLIRRVPILGDRRDHFEAETDIWEVAARIAARRKERELDPAIVALRACVSDAADDPTINPVASKRLKEMLAFTELADHWFMQMLKVPRPRLVALMRLGEKVVNLLPLGKVK</sequence>
<dbReference type="Proteomes" id="UP000002526">
    <property type="component" value="Chromosome"/>
</dbReference>
<dbReference type="EnsemblBacteria" id="BAC50528">
    <property type="protein sequence ID" value="BAC50528"/>
    <property type="gene ID" value="BAC50528"/>
</dbReference>
<dbReference type="InterPro" id="IPR036390">
    <property type="entry name" value="WH_DNA-bd_sf"/>
</dbReference>
<organism evidence="7 8">
    <name type="scientific">Bradyrhizobium diazoefficiens (strain JCM 10833 / BCRC 13528 / IAM 13628 / NBRC 14792 / USDA 110)</name>
    <dbReference type="NCBI Taxonomy" id="224911"/>
    <lineage>
        <taxon>Bacteria</taxon>
        <taxon>Pseudomonadati</taxon>
        <taxon>Pseudomonadota</taxon>
        <taxon>Alphaproteobacteria</taxon>
        <taxon>Hyphomicrobiales</taxon>
        <taxon>Nitrobacteraceae</taxon>
        <taxon>Bradyrhizobium</taxon>
    </lineage>
</organism>
<dbReference type="InterPro" id="IPR036388">
    <property type="entry name" value="WH-like_DNA-bd_sf"/>
</dbReference>
<dbReference type="HOGENOM" id="CLU_107540_0_0_5"/>
<evidence type="ECO:0000313" key="7">
    <source>
        <dbReference type="EMBL" id="BAC50528.1"/>
    </source>
</evidence>
<evidence type="ECO:0000256" key="4">
    <source>
        <dbReference type="PIRNR" id="PIRNR006707"/>
    </source>
</evidence>
<evidence type="ECO:0000259" key="6">
    <source>
        <dbReference type="Pfam" id="PF12802"/>
    </source>
</evidence>
<dbReference type="InterPro" id="IPR026282">
    <property type="entry name" value="MJ1563"/>
</dbReference>
<accession>Q89JM0</accession>
<evidence type="ECO:0000256" key="1">
    <source>
        <dbReference type="ARBA" id="ARBA00023015"/>
    </source>
</evidence>
<dbReference type="InParanoid" id="Q89JM0"/>
<dbReference type="CDD" id="cd00090">
    <property type="entry name" value="HTH_ARSR"/>
    <property type="match status" value="1"/>
</dbReference>
<keyword evidence="1 4" id="KW-0805">Transcription regulation</keyword>
<dbReference type="PhylomeDB" id="Q89JM0"/>
<dbReference type="Gene3D" id="1.10.10.10">
    <property type="entry name" value="Winged helix-like DNA-binding domain superfamily/Winged helix DNA-binding domain"/>
    <property type="match status" value="1"/>
</dbReference>
<keyword evidence="8" id="KW-1185">Reference proteome</keyword>
<dbReference type="AlphaFoldDB" id="Q89JM0"/>
<proteinExistence type="inferred from homology"/>
<evidence type="ECO:0000313" key="8">
    <source>
        <dbReference type="Proteomes" id="UP000002526"/>
    </source>
</evidence>
<dbReference type="EMBL" id="BA000040">
    <property type="protein sequence ID" value="BAC50528.1"/>
    <property type="molecule type" value="Genomic_DNA"/>
</dbReference>
<dbReference type="eggNOG" id="COG1510">
    <property type="taxonomic scope" value="Bacteria"/>
</dbReference>
<comment type="similarity">
    <text evidence="4">Belongs to the GbsR family.</text>
</comment>
<dbReference type="SUPFAM" id="SSF46785">
    <property type="entry name" value="Winged helix' DNA-binding domain"/>
    <property type="match status" value="1"/>
</dbReference>
<dbReference type="PANTHER" id="PTHR38465:SF1">
    <property type="entry name" value="HTH-TYPE TRANSCRIPTIONAL REGULATOR MJ1563-RELATED"/>
    <property type="match status" value="1"/>
</dbReference>
<evidence type="ECO:0000256" key="2">
    <source>
        <dbReference type="ARBA" id="ARBA00023125"/>
    </source>
</evidence>
<dbReference type="Pfam" id="PF12802">
    <property type="entry name" value="MarR_2"/>
    <property type="match status" value="1"/>
</dbReference>
<dbReference type="InterPro" id="IPR000835">
    <property type="entry name" value="HTH_MarR-typ"/>
</dbReference>
<reference evidence="8" key="1">
    <citation type="journal article" date="2002" name="DNA Res.">
        <title>Complete genomic sequence of nitrogen-fixing symbiotic bacterium Bradyrhizobium japonicum USDA110.</title>
        <authorList>
            <person name="Kaneko T."/>
            <person name="Nakamura Y."/>
            <person name="Sato S."/>
            <person name="Minamisawa K."/>
            <person name="Uchiumi T."/>
            <person name="Sasamoto S."/>
            <person name="Watanabe A."/>
            <person name="Idesawa K."/>
            <person name="Iriguchi M."/>
            <person name="Kawashima K."/>
            <person name="Kohara M."/>
            <person name="Matsumoto M."/>
            <person name="Shimpo S."/>
            <person name="Tsuruoka H."/>
            <person name="Wada T."/>
            <person name="Yamada M."/>
            <person name="Tabata S."/>
        </authorList>
    </citation>
    <scope>NUCLEOTIDE SEQUENCE [LARGE SCALE GENOMIC DNA]</scope>
    <source>
        <strain evidence="8">JCM 10833 / BCRC 13528 / IAM 13628 / NBRC 14792 / USDA 110</strain>
    </source>
</reference>
<feature type="region of interest" description="Disordered" evidence="5">
    <location>
        <begin position="1"/>
        <end position="22"/>
    </location>
</feature>
<dbReference type="PATRIC" id="fig|224911.5.peg.5341"/>
<keyword evidence="3 4" id="KW-0804">Transcription</keyword>
<keyword evidence="2 4" id="KW-0238">DNA-binding</keyword>
<dbReference type="OrthoDB" id="9792628at2"/>
<evidence type="ECO:0000256" key="3">
    <source>
        <dbReference type="ARBA" id="ARBA00023163"/>
    </source>
</evidence>
<name>Q89JM0_BRADU</name>
<feature type="domain" description="HTH marR-type" evidence="6">
    <location>
        <begin position="55"/>
        <end position="113"/>
    </location>
</feature>
<dbReference type="PIRSF" id="PIRSF006707">
    <property type="entry name" value="MJ1563"/>
    <property type="match status" value="1"/>
</dbReference>
<dbReference type="KEGG" id="bja:bll5263"/>
<protein>
    <recommendedName>
        <fullName evidence="4">HTH-type transcriptional regulator</fullName>
    </recommendedName>
</protein>
<dbReference type="InterPro" id="IPR011991">
    <property type="entry name" value="ArsR-like_HTH"/>
</dbReference>
<gene>
    <name evidence="7" type="ordered locus">bll5263</name>
</gene>
<dbReference type="GO" id="GO:0003700">
    <property type="term" value="F:DNA-binding transcription factor activity"/>
    <property type="evidence" value="ECO:0007669"/>
    <property type="project" value="InterPro"/>
</dbReference>
<evidence type="ECO:0000256" key="5">
    <source>
        <dbReference type="SAM" id="MobiDB-lite"/>
    </source>
</evidence>
<dbReference type="GO" id="GO:0003677">
    <property type="term" value="F:DNA binding"/>
    <property type="evidence" value="ECO:0007669"/>
    <property type="project" value="UniProtKB-UniRule"/>
</dbReference>
<dbReference type="STRING" id="224911.AAV28_23695"/>
<dbReference type="FunFam" id="1.10.10.10:FF:000712">
    <property type="entry name" value="HTH-type transcriptional regulator"/>
    <property type="match status" value="1"/>
</dbReference>
<dbReference type="InterPro" id="IPR052362">
    <property type="entry name" value="HTH-GbsR_regulator"/>
</dbReference>